<dbReference type="Gene3D" id="3.10.450.50">
    <property type="match status" value="1"/>
</dbReference>
<evidence type="ECO:0000256" key="1">
    <source>
        <dbReference type="ARBA" id="ARBA00011344"/>
    </source>
</evidence>
<dbReference type="NCBIfam" id="TIGR02937">
    <property type="entry name" value="sigma70-ECF"/>
    <property type="match status" value="1"/>
</dbReference>
<proteinExistence type="predicted"/>
<comment type="caution">
    <text evidence="4">The sequence shown here is derived from an EMBL/GenBank/DDBJ whole genome shotgun (WGS) entry which is preliminary data.</text>
</comment>
<dbReference type="GO" id="GO:0003677">
    <property type="term" value="F:DNA binding"/>
    <property type="evidence" value="ECO:0007669"/>
    <property type="project" value="InterPro"/>
</dbReference>
<evidence type="ECO:0000313" key="5">
    <source>
        <dbReference type="Proteomes" id="UP001139353"/>
    </source>
</evidence>
<reference evidence="4" key="1">
    <citation type="submission" date="2021-11" db="EMBL/GenBank/DDBJ databases">
        <title>BS-T2-15 a new species belonging to the Comamonadaceae family isolated from the soil of a French oak forest.</title>
        <authorList>
            <person name="Mieszkin S."/>
            <person name="Alain K."/>
        </authorList>
    </citation>
    <scope>NUCLEOTIDE SEQUENCE</scope>
    <source>
        <strain evidence="4">BS-T2-15</strain>
    </source>
</reference>
<dbReference type="InterPro" id="IPR013324">
    <property type="entry name" value="RNA_pol_sigma_r3/r4-like"/>
</dbReference>
<sequence length="300" mass="32090">MTMDNFLLEQFEANRARLTSVARRILGSRGEAEDAVQDLWLRLNRVDNARIENIGGWLTTVVGRLCLDALRARRARQEDSIERLEAESGGAGPVFAATGADPADEIAMADSVGLAMQAVLERLVPAERVAFVLHDLFAVPFEDIARIIGRSQEATRQLASRARRRVQGARADGGVDRARRREIVDAFLAASRGGDFAALLTLLDPEVVLTADPEAVRLGGQARARGAPRVAQLFSGKAQAARPAMVDGAVDIAVAPGGRLLLVLRLEMADGRIAAIHAVAEPAALLACDVVLLDDQPGAR</sequence>
<dbReference type="GO" id="GO:0006352">
    <property type="term" value="P:DNA-templated transcription initiation"/>
    <property type="evidence" value="ECO:0007669"/>
    <property type="project" value="InterPro"/>
</dbReference>
<evidence type="ECO:0000259" key="2">
    <source>
        <dbReference type="Pfam" id="PF04542"/>
    </source>
</evidence>
<dbReference type="InterPro" id="IPR032710">
    <property type="entry name" value="NTF2-like_dom_sf"/>
</dbReference>
<name>A0A9X2BZH1_9BURK</name>
<feature type="domain" description="RNA polymerase sigma factor 70 region 4 type 2" evidence="3">
    <location>
        <begin position="115"/>
        <end position="165"/>
    </location>
</feature>
<dbReference type="AlphaFoldDB" id="A0A9X2BZH1"/>
<dbReference type="InterPro" id="IPR013249">
    <property type="entry name" value="RNA_pol_sigma70_r4_t2"/>
</dbReference>
<dbReference type="Gene3D" id="1.10.10.10">
    <property type="entry name" value="Winged helix-like DNA-binding domain superfamily/Winged helix DNA-binding domain"/>
    <property type="match status" value="1"/>
</dbReference>
<dbReference type="RefSeq" id="WP_275681370.1">
    <property type="nucleotide sequence ID" value="NZ_JAJLJH010000001.1"/>
</dbReference>
<dbReference type="EMBL" id="JAJLJH010000001">
    <property type="protein sequence ID" value="MCK9685366.1"/>
    <property type="molecule type" value="Genomic_DNA"/>
</dbReference>
<dbReference type="PANTHER" id="PTHR30173">
    <property type="entry name" value="SIGMA 19 FACTOR"/>
    <property type="match status" value="1"/>
</dbReference>
<dbReference type="PANTHER" id="PTHR30173:SF43">
    <property type="entry name" value="ECF RNA POLYMERASE SIGMA FACTOR SIGI-RELATED"/>
    <property type="match status" value="1"/>
</dbReference>
<dbReference type="GO" id="GO:0016987">
    <property type="term" value="F:sigma factor activity"/>
    <property type="evidence" value="ECO:0007669"/>
    <property type="project" value="InterPro"/>
</dbReference>
<accession>A0A9X2BZH1</accession>
<evidence type="ECO:0000313" key="4">
    <source>
        <dbReference type="EMBL" id="MCK9685366.1"/>
    </source>
</evidence>
<organism evidence="4 5">
    <name type="scientific">Scleromatobacter humisilvae</name>
    <dbReference type="NCBI Taxonomy" id="2897159"/>
    <lineage>
        <taxon>Bacteria</taxon>
        <taxon>Pseudomonadati</taxon>
        <taxon>Pseudomonadota</taxon>
        <taxon>Betaproteobacteria</taxon>
        <taxon>Burkholderiales</taxon>
        <taxon>Sphaerotilaceae</taxon>
        <taxon>Scleromatobacter</taxon>
    </lineage>
</organism>
<dbReference type="InterPro" id="IPR036388">
    <property type="entry name" value="WH-like_DNA-bd_sf"/>
</dbReference>
<feature type="domain" description="RNA polymerase sigma-70 region 2" evidence="2">
    <location>
        <begin position="11"/>
        <end position="74"/>
    </location>
</feature>
<keyword evidence="5" id="KW-1185">Reference proteome</keyword>
<dbReference type="SUPFAM" id="SSF88946">
    <property type="entry name" value="Sigma2 domain of RNA polymerase sigma factors"/>
    <property type="match status" value="1"/>
</dbReference>
<dbReference type="SUPFAM" id="SSF54427">
    <property type="entry name" value="NTF2-like"/>
    <property type="match status" value="1"/>
</dbReference>
<dbReference type="InterPro" id="IPR052704">
    <property type="entry name" value="ECF_Sigma-70_Domain"/>
</dbReference>
<gene>
    <name evidence="4" type="ORF">LPC04_06510</name>
</gene>
<dbReference type="Proteomes" id="UP001139353">
    <property type="component" value="Unassembled WGS sequence"/>
</dbReference>
<dbReference type="InterPro" id="IPR007627">
    <property type="entry name" value="RNA_pol_sigma70_r2"/>
</dbReference>
<dbReference type="InterPro" id="IPR014284">
    <property type="entry name" value="RNA_pol_sigma-70_dom"/>
</dbReference>
<comment type="subunit">
    <text evidence="1">Interacts transiently with the RNA polymerase catalytic core formed by RpoA, RpoB, RpoC and RpoZ (2 alpha, 1 beta, 1 beta' and 1 omega subunit) to form the RNA polymerase holoenzyme that can initiate transcription.</text>
</comment>
<evidence type="ECO:0000259" key="3">
    <source>
        <dbReference type="Pfam" id="PF08281"/>
    </source>
</evidence>
<dbReference type="InterPro" id="IPR013325">
    <property type="entry name" value="RNA_pol_sigma_r2"/>
</dbReference>
<dbReference type="Gene3D" id="1.10.1740.10">
    <property type="match status" value="1"/>
</dbReference>
<dbReference type="SUPFAM" id="SSF88659">
    <property type="entry name" value="Sigma3 and sigma4 domains of RNA polymerase sigma factors"/>
    <property type="match status" value="1"/>
</dbReference>
<protein>
    <submittedName>
        <fullName evidence="4">Sigma-70 family RNA polymerase sigma factor</fullName>
    </submittedName>
</protein>
<dbReference type="Pfam" id="PF04542">
    <property type="entry name" value="Sigma70_r2"/>
    <property type="match status" value="1"/>
</dbReference>
<dbReference type="Pfam" id="PF08281">
    <property type="entry name" value="Sigma70_r4_2"/>
    <property type="match status" value="1"/>
</dbReference>